<proteinExistence type="predicted"/>
<dbReference type="EMBL" id="WAGF01000026">
    <property type="protein sequence ID" value="KAB0875109.1"/>
    <property type="molecule type" value="Genomic_DNA"/>
</dbReference>
<sequence length="240" mass="26073">MSTISNEVLEKLSVRYRLLAKIHDGNESQAWEESALIVEELLALRKEREQEEPFVCPKCGNTGLADSGGVQPWGEPILIECDCTAPPAPGADDDSLPYDPQIAEYEQMMEAEQAQADTTAQQFESLAGKAVVADENGNLSCPFCGGRCDPNGWMGSYDDGVPMCGPECEDCGATANSIEEWNRRSTALAGKAVVPEGWKLVPVEPTKEMIAKMRYHNGGYDKHIKNGYAAMLAVAPEPCK</sequence>
<dbReference type="RefSeq" id="WP_104678147.1">
    <property type="nucleotide sequence ID" value="NZ_NRKZ01000001.1"/>
</dbReference>
<organism evidence="1 2">
    <name type="scientific">Cronobacter sakazakii</name>
    <name type="common">Enterobacter sakazakii</name>
    <dbReference type="NCBI Taxonomy" id="28141"/>
    <lineage>
        <taxon>Bacteria</taxon>
        <taxon>Pseudomonadati</taxon>
        <taxon>Pseudomonadota</taxon>
        <taxon>Gammaproteobacteria</taxon>
        <taxon>Enterobacterales</taxon>
        <taxon>Enterobacteriaceae</taxon>
        <taxon>Cronobacter</taxon>
    </lineage>
</organism>
<dbReference type="AlphaFoldDB" id="A0AAN5X012"/>
<name>A0AAN5X012_CROSK</name>
<dbReference type="Proteomes" id="UP000439917">
    <property type="component" value="Unassembled WGS sequence"/>
</dbReference>
<gene>
    <name evidence="1" type="ORF">FZI38_21675</name>
</gene>
<protein>
    <submittedName>
        <fullName evidence="1">Uncharacterized protein</fullName>
    </submittedName>
</protein>
<evidence type="ECO:0000313" key="1">
    <source>
        <dbReference type="EMBL" id="KAB0875109.1"/>
    </source>
</evidence>
<reference evidence="1 2" key="1">
    <citation type="submission" date="2019-09" db="EMBL/GenBank/DDBJ databases">
        <title>Prevalence, distribution, and phylogeny of type two toxin-antitoxin genes possessed by Cronobacter species where C. sakazakii homologs follow sequence type lineages.</title>
        <authorList>
            <person name="Finkelstein S."/>
            <person name="Negrete F."/>
            <person name="Jang H."/>
            <person name="Gopinath G.R."/>
            <person name="Tall B.D."/>
        </authorList>
    </citation>
    <scope>NUCLEOTIDE SEQUENCE [LARGE SCALE GENOMIC DNA]</scope>
    <source>
        <strain evidence="1 2">MOD1_Comp4</strain>
    </source>
</reference>
<accession>A0AAN5X012</accession>
<comment type="caution">
    <text evidence="1">The sequence shown here is derived from an EMBL/GenBank/DDBJ whole genome shotgun (WGS) entry which is preliminary data.</text>
</comment>
<evidence type="ECO:0000313" key="2">
    <source>
        <dbReference type="Proteomes" id="UP000439917"/>
    </source>
</evidence>